<evidence type="ECO:0000256" key="2">
    <source>
        <dbReference type="ARBA" id="ARBA00023016"/>
    </source>
</evidence>
<evidence type="ECO:0000313" key="9">
    <source>
        <dbReference type="RefSeq" id="XP_020554080.1"/>
    </source>
</evidence>
<dbReference type="GO" id="GO:0000978">
    <property type="term" value="F:RNA polymerase II cis-regulatory region sequence-specific DNA binding"/>
    <property type="evidence" value="ECO:0007669"/>
    <property type="project" value="TreeGrafter"/>
</dbReference>
<keyword evidence="8" id="KW-1185">Reference proteome</keyword>
<dbReference type="GO" id="GO:0034605">
    <property type="term" value="P:cellular response to heat"/>
    <property type="evidence" value="ECO:0007669"/>
    <property type="project" value="TreeGrafter"/>
</dbReference>
<comment type="subcellular location">
    <subcellularLocation>
        <location evidence="1">Nucleus</location>
    </subcellularLocation>
</comment>
<accession>A0A8M8VC34</accession>
<evidence type="ECO:0000256" key="3">
    <source>
        <dbReference type="ARBA" id="ARBA00023125"/>
    </source>
</evidence>
<feature type="coiled-coil region" evidence="6">
    <location>
        <begin position="177"/>
        <end position="218"/>
    </location>
</feature>
<dbReference type="SUPFAM" id="SSF46785">
    <property type="entry name" value="Winged helix' DNA-binding domain"/>
    <property type="match status" value="1"/>
</dbReference>
<evidence type="ECO:0000256" key="1">
    <source>
        <dbReference type="ARBA" id="ARBA00004123"/>
    </source>
</evidence>
<dbReference type="PANTHER" id="PTHR10015">
    <property type="entry name" value="HEAT SHOCK TRANSCRIPTION FACTOR"/>
    <property type="match status" value="1"/>
</dbReference>
<dbReference type="PANTHER" id="PTHR10015:SF456">
    <property type="entry name" value="E2F_DP FAMILY WINGED-HELIX DNA-BINDING DOMAIN-CONTAINING PROTEIN-RELATED"/>
    <property type="match status" value="1"/>
</dbReference>
<evidence type="ECO:0000313" key="8">
    <source>
        <dbReference type="Proteomes" id="UP000504604"/>
    </source>
</evidence>
<dbReference type="InterPro" id="IPR036390">
    <property type="entry name" value="WH_DNA-bd_sf"/>
</dbReference>
<dbReference type="GO" id="GO:0005634">
    <property type="term" value="C:nucleus"/>
    <property type="evidence" value="ECO:0007669"/>
    <property type="project" value="UniProtKB-SubCell"/>
</dbReference>
<keyword evidence="4" id="KW-0539">Nucleus</keyword>
<name>A0A8M8VC34_SESIN</name>
<protein>
    <submittedName>
        <fullName evidence="9">Heat stress transcription factor A-6a-like</fullName>
    </submittedName>
</protein>
<feature type="domain" description="HSF-type DNA-binding" evidence="7">
    <location>
        <begin position="63"/>
        <end position="156"/>
    </location>
</feature>
<dbReference type="FunFam" id="1.10.10.10:FF:000660">
    <property type="entry name" value="Heat stress transcription factor A-6b"/>
    <property type="match status" value="1"/>
</dbReference>
<dbReference type="GeneID" id="105175478"/>
<proteinExistence type="inferred from homology"/>
<keyword evidence="3" id="KW-0238">DNA-binding</keyword>
<dbReference type="OrthoDB" id="60033at2759"/>
<evidence type="ECO:0000256" key="6">
    <source>
        <dbReference type="SAM" id="Coils"/>
    </source>
</evidence>
<evidence type="ECO:0000256" key="5">
    <source>
        <dbReference type="RuleBase" id="RU004020"/>
    </source>
</evidence>
<evidence type="ECO:0000256" key="4">
    <source>
        <dbReference type="ARBA" id="ARBA00023242"/>
    </source>
</evidence>
<evidence type="ECO:0000259" key="7">
    <source>
        <dbReference type="SMART" id="SM00415"/>
    </source>
</evidence>
<keyword evidence="6" id="KW-0175">Coiled coil</keyword>
<gene>
    <name evidence="9" type="primary">LOC105175478</name>
</gene>
<dbReference type="InterPro" id="IPR036388">
    <property type="entry name" value="WH-like_DNA-bd_sf"/>
</dbReference>
<sequence>MCPIMAAEEEENGLVNNGDKHKDPDKAVTEIVVLDSDASETDIINGAESGSGRAGRSSCVSRALPPFLLKIYDMLGNDETNSLISWSSTGNSFVVTNPQLFAVNVLPIYFKHRNFQSFITQLNSYGFKKISWEQWEYKNEYFRKGEKHLLKNIKRIYRSNSHRTRSAAPGVDSSSCSRNIEEKLKLLKKENDLVNSEIKKLKEKQEILEEKVASLTYQAVNNEENTDNSLNNQTDPKRFIQQGKMVLDEGETGQHQPNAFNSLVDLIGESSDWVEYIKEMQENGQSSQILNSNSMSQL</sequence>
<comment type="similarity">
    <text evidence="5">Belongs to the HSF family.</text>
</comment>
<keyword evidence="2" id="KW-0346">Stress response</keyword>
<dbReference type="PRINTS" id="PR00056">
    <property type="entry name" value="HSFDOMAIN"/>
</dbReference>
<dbReference type="InterPro" id="IPR000232">
    <property type="entry name" value="HSF_DNA-bd"/>
</dbReference>
<dbReference type="GO" id="GO:0006357">
    <property type="term" value="P:regulation of transcription by RNA polymerase II"/>
    <property type="evidence" value="ECO:0007669"/>
    <property type="project" value="TreeGrafter"/>
</dbReference>
<dbReference type="Gene3D" id="1.10.10.10">
    <property type="entry name" value="Winged helix-like DNA-binding domain superfamily/Winged helix DNA-binding domain"/>
    <property type="match status" value="1"/>
</dbReference>
<dbReference type="Proteomes" id="UP000504604">
    <property type="component" value="Linkage group LG12"/>
</dbReference>
<dbReference type="RefSeq" id="XP_020554080.1">
    <property type="nucleotide sequence ID" value="XM_020698421.1"/>
</dbReference>
<organism evidence="8 9">
    <name type="scientific">Sesamum indicum</name>
    <name type="common">Oriental sesame</name>
    <name type="synonym">Sesamum orientale</name>
    <dbReference type="NCBI Taxonomy" id="4182"/>
    <lineage>
        <taxon>Eukaryota</taxon>
        <taxon>Viridiplantae</taxon>
        <taxon>Streptophyta</taxon>
        <taxon>Embryophyta</taxon>
        <taxon>Tracheophyta</taxon>
        <taxon>Spermatophyta</taxon>
        <taxon>Magnoliopsida</taxon>
        <taxon>eudicotyledons</taxon>
        <taxon>Gunneridae</taxon>
        <taxon>Pentapetalae</taxon>
        <taxon>asterids</taxon>
        <taxon>lamiids</taxon>
        <taxon>Lamiales</taxon>
        <taxon>Pedaliaceae</taxon>
        <taxon>Sesamum</taxon>
    </lineage>
</organism>
<dbReference type="GO" id="GO:0003700">
    <property type="term" value="F:DNA-binding transcription factor activity"/>
    <property type="evidence" value="ECO:0007669"/>
    <property type="project" value="InterPro"/>
</dbReference>
<dbReference type="Pfam" id="PF00447">
    <property type="entry name" value="HSF_DNA-bind"/>
    <property type="match status" value="1"/>
</dbReference>
<reference evidence="9" key="1">
    <citation type="submission" date="2025-08" db="UniProtKB">
        <authorList>
            <consortium name="RefSeq"/>
        </authorList>
    </citation>
    <scope>IDENTIFICATION</scope>
</reference>
<dbReference type="SMART" id="SM00415">
    <property type="entry name" value="HSF"/>
    <property type="match status" value="1"/>
</dbReference>
<dbReference type="KEGG" id="sind:105175478"/>
<dbReference type="AlphaFoldDB" id="A0A8M8VC34"/>